<comment type="caution">
    <text evidence="1">The sequence shown here is derived from an EMBL/GenBank/DDBJ whole genome shotgun (WGS) entry which is preliminary data.</text>
</comment>
<keyword evidence="2" id="KW-1185">Reference proteome</keyword>
<accession>A0A5K0U788</accession>
<dbReference type="EMBL" id="UPSH01000001">
    <property type="protein sequence ID" value="VBB17587.1"/>
    <property type="molecule type" value="Genomic_DNA"/>
</dbReference>
<reference evidence="1 2" key="1">
    <citation type="submission" date="2018-10" db="EMBL/GenBank/DDBJ databases">
        <authorList>
            <consortium name="IHU Genomes"/>
        </authorList>
    </citation>
    <scope>NUCLEOTIDE SEQUENCE [LARGE SCALE GENOMIC DNA]</scope>
    <source>
        <strain evidence="1 2">A1</strain>
    </source>
</reference>
<name>A0A5K0U788_9VIRU</name>
<keyword evidence="1" id="KW-0378">Hydrolase</keyword>
<protein>
    <submittedName>
        <fullName evidence="1">Acyl transferase/acyl hydrolase/lysophospholipase</fullName>
    </submittedName>
</protein>
<dbReference type="GO" id="GO:0016787">
    <property type="term" value="F:hydrolase activity"/>
    <property type="evidence" value="ECO:0007669"/>
    <property type="project" value="UniProtKB-KW"/>
</dbReference>
<sequence length="279" mass="31501">MMSKYLIPIPAAGGRYPVTVGMVRPVLNRIKSLDPDSEIHYSGVSSGSACALMFLCASIANLDIEVLHDEFIELIKTRVSSDPANAGYYQKNDKFFEAMEALAKKYITDINQINGKLHIGYCKLSRANGLEFAVVSEYKDIYDLTNAIRASCHYSLVLRNSMYFEYRGDMCVDGIFMYDQFLVPGYKNVVLNCNVLNKVNMNEILLNPCKEKYQRLYKIGDEHQKDKEVEFIEPSEHPAVTSEKIISMWNWASKLAYAWSAIATGYTALLVMLKCTGSV</sequence>
<organism evidence="1 2">
    <name type="scientific">Yasminevirus sp. GU-2018</name>
    <dbReference type="NCBI Taxonomy" id="2420051"/>
    <lineage>
        <taxon>Viruses</taxon>
        <taxon>Varidnaviria</taxon>
        <taxon>Bamfordvirae</taxon>
        <taxon>Nucleocytoviricota</taxon>
        <taxon>Megaviricetes</taxon>
        <taxon>Imitervirales</taxon>
        <taxon>Mimiviridae</taxon>
        <taxon>Klosneuvirinae</taxon>
        <taxon>Yasminevirus</taxon>
        <taxon>Yasminevirus saudimassiliense</taxon>
    </lineage>
</organism>
<dbReference type="SUPFAM" id="SSF52151">
    <property type="entry name" value="FabD/lysophospholipase-like"/>
    <property type="match status" value="1"/>
</dbReference>
<evidence type="ECO:0000313" key="1">
    <source>
        <dbReference type="EMBL" id="VBB17587.1"/>
    </source>
</evidence>
<dbReference type="Proteomes" id="UP000594342">
    <property type="component" value="Unassembled WGS sequence"/>
</dbReference>
<dbReference type="InterPro" id="IPR016035">
    <property type="entry name" value="Acyl_Trfase/lysoPLipase"/>
</dbReference>
<evidence type="ECO:0000313" key="2">
    <source>
        <dbReference type="Proteomes" id="UP000594342"/>
    </source>
</evidence>
<dbReference type="GO" id="GO:0016740">
    <property type="term" value="F:transferase activity"/>
    <property type="evidence" value="ECO:0007669"/>
    <property type="project" value="UniProtKB-KW"/>
</dbReference>
<gene>
    <name evidence="1" type="ORF">YASMINEVIRUS_50</name>
</gene>
<keyword evidence="1" id="KW-0808">Transferase</keyword>
<proteinExistence type="predicted"/>